<dbReference type="PANTHER" id="PTHR31385">
    <property type="entry name" value="PUTATIVE (DUF220)-RELATED"/>
    <property type="match status" value="1"/>
</dbReference>
<evidence type="ECO:0000313" key="3">
    <source>
        <dbReference type="Proteomes" id="UP000054498"/>
    </source>
</evidence>
<evidence type="ECO:0000256" key="1">
    <source>
        <dbReference type="SAM" id="MobiDB-lite"/>
    </source>
</evidence>
<reference evidence="2 3" key="1">
    <citation type="journal article" date="2013" name="BMC Genomics">
        <title>Reconstruction of the lipid metabolism for the microalga Monoraphidium neglectum from its genome sequence reveals characteristics suitable for biofuel production.</title>
        <authorList>
            <person name="Bogen C."/>
            <person name="Al-Dilaimi A."/>
            <person name="Albersmeier A."/>
            <person name="Wichmann J."/>
            <person name="Grundmann M."/>
            <person name="Rupp O."/>
            <person name="Lauersen K.J."/>
            <person name="Blifernez-Klassen O."/>
            <person name="Kalinowski J."/>
            <person name="Goesmann A."/>
            <person name="Mussgnug J.H."/>
            <person name="Kruse O."/>
        </authorList>
    </citation>
    <scope>NUCLEOTIDE SEQUENCE [LARGE SCALE GENOMIC DNA]</scope>
    <source>
        <strain evidence="2 3">SAG 48.87</strain>
    </source>
</reference>
<gene>
    <name evidence="2" type="ORF">MNEG_9855</name>
</gene>
<sequence length="283" mass="31420">MGTHTAVQEDLEVPTVEDWSEKDCKVVVRTTPGSNLLADLVLRAKVDASPDEVYAVLTNPDSHLIFRGIKATLERRTLEDSGKGRRKLFVHHQAATRFLWLQVTFSTQLLVEEDDRARTICFRNAKDGGFMRTFTGRWEVSPFCQDTLNRIYSPHDTQRHRGVHLGWLNPARALGAMQHRESDAAARECSLVTLEQALAPRLMPPGPLMRMVRGLCARTVSNMMADLQKEIERRREGESASGSKGVSGSNHLHGKAATHAACMSLSAGDLFANSAPLHITIEL</sequence>
<protein>
    <recommendedName>
        <fullName evidence="4">Coenzyme Q-binding protein COQ10 START domain-containing protein</fullName>
    </recommendedName>
</protein>
<dbReference type="RefSeq" id="XP_013897128.1">
    <property type="nucleotide sequence ID" value="XM_014041674.1"/>
</dbReference>
<name>A0A0D2KRB7_9CHLO</name>
<dbReference type="AlphaFoldDB" id="A0A0D2KRB7"/>
<feature type="compositionally biased region" description="Polar residues" evidence="1">
    <location>
        <begin position="240"/>
        <end position="250"/>
    </location>
</feature>
<dbReference type="InterPro" id="IPR023393">
    <property type="entry name" value="START-like_dom_sf"/>
</dbReference>
<evidence type="ECO:0008006" key="4">
    <source>
        <dbReference type="Google" id="ProtNLM"/>
    </source>
</evidence>
<dbReference type="Gene3D" id="3.30.530.20">
    <property type="match status" value="1"/>
</dbReference>
<dbReference type="Proteomes" id="UP000054498">
    <property type="component" value="Unassembled WGS sequence"/>
</dbReference>
<proteinExistence type="predicted"/>
<accession>A0A0D2KRB7</accession>
<dbReference type="STRING" id="145388.A0A0D2KRB7"/>
<dbReference type="EMBL" id="KK102309">
    <property type="protein sequence ID" value="KIY98108.1"/>
    <property type="molecule type" value="Genomic_DNA"/>
</dbReference>
<dbReference type="KEGG" id="mng:MNEG_9855"/>
<dbReference type="SUPFAM" id="SSF55961">
    <property type="entry name" value="Bet v1-like"/>
    <property type="match status" value="1"/>
</dbReference>
<dbReference type="PANTHER" id="PTHR31385:SF1">
    <property type="entry name" value="PUTATIVE (DUF220)-RELATED"/>
    <property type="match status" value="1"/>
</dbReference>
<evidence type="ECO:0000313" key="2">
    <source>
        <dbReference type="EMBL" id="KIY98108.1"/>
    </source>
</evidence>
<feature type="region of interest" description="Disordered" evidence="1">
    <location>
        <begin position="232"/>
        <end position="252"/>
    </location>
</feature>
<keyword evidence="3" id="KW-1185">Reference proteome</keyword>
<dbReference type="OrthoDB" id="530906at2759"/>
<organism evidence="2 3">
    <name type="scientific">Monoraphidium neglectum</name>
    <dbReference type="NCBI Taxonomy" id="145388"/>
    <lineage>
        <taxon>Eukaryota</taxon>
        <taxon>Viridiplantae</taxon>
        <taxon>Chlorophyta</taxon>
        <taxon>core chlorophytes</taxon>
        <taxon>Chlorophyceae</taxon>
        <taxon>CS clade</taxon>
        <taxon>Sphaeropleales</taxon>
        <taxon>Selenastraceae</taxon>
        <taxon>Monoraphidium</taxon>
    </lineage>
</organism>
<dbReference type="GeneID" id="25742730"/>